<reference evidence="2 3" key="1">
    <citation type="submission" date="2018-07" db="EMBL/GenBank/DDBJ databases">
        <title>Complete genome sequence of Psychrobacillus sp. PB01, isolated from iceberg, and comparative genome analysis of Psychrobacillus strains.</title>
        <authorList>
            <person name="Lee P.C."/>
        </authorList>
    </citation>
    <scope>NUCLEOTIDE SEQUENCE [LARGE SCALE GENOMIC DNA]</scope>
    <source>
        <strain evidence="2 3">PB01</strain>
    </source>
</reference>
<dbReference type="Gene3D" id="3.30.559.30">
    <property type="entry name" value="Nonribosomal peptide synthetase, condensation domain"/>
    <property type="match status" value="1"/>
</dbReference>
<dbReference type="CDD" id="cd19531">
    <property type="entry name" value="LCL_NRPS-like"/>
    <property type="match status" value="1"/>
</dbReference>
<dbReference type="PANTHER" id="PTHR45398">
    <property type="match status" value="1"/>
</dbReference>
<dbReference type="Pfam" id="PF00668">
    <property type="entry name" value="Condensation"/>
    <property type="match status" value="1"/>
</dbReference>
<dbReference type="EMBL" id="CP031223">
    <property type="protein sequence ID" value="QFG00394.1"/>
    <property type="molecule type" value="Genomic_DNA"/>
</dbReference>
<keyword evidence="3" id="KW-1185">Reference proteome</keyword>
<protein>
    <recommendedName>
        <fullName evidence="1">Condensation domain-containing protein</fullName>
    </recommendedName>
</protein>
<evidence type="ECO:0000259" key="1">
    <source>
        <dbReference type="Pfam" id="PF00668"/>
    </source>
</evidence>
<dbReference type="PANTHER" id="PTHR45398:SF1">
    <property type="entry name" value="ENZYME, PUTATIVE (JCVI)-RELATED"/>
    <property type="match status" value="1"/>
</dbReference>
<dbReference type="AlphaFoldDB" id="A0A5J6SSA4"/>
<dbReference type="Gene3D" id="3.30.300.30">
    <property type="match status" value="1"/>
</dbReference>
<dbReference type="RefSeq" id="WP_151701277.1">
    <property type="nucleotide sequence ID" value="NZ_CP031223.1"/>
</dbReference>
<accession>A0A5J6SSA4</accession>
<dbReference type="SUPFAM" id="SSF52777">
    <property type="entry name" value="CoA-dependent acyltransferases"/>
    <property type="match status" value="2"/>
</dbReference>
<dbReference type="InterPro" id="IPR023213">
    <property type="entry name" value="CAT-like_dom_sf"/>
</dbReference>
<dbReference type="GO" id="GO:0003824">
    <property type="term" value="F:catalytic activity"/>
    <property type="evidence" value="ECO:0007669"/>
    <property type="project" value="InterPro"/>
</dbReference>
<dbReference type="OrthoDB" id="9765680at2"/>
<gene>
    <name evidence="2" type="ORF">PB01_17160</name>
</gene>
<evidence type="ECO:0000313" key="2">
    <source>
        <dbReference type="EMBL" id="QFG00394.1"/>
    </source>
</evidence>
<dbReference type="GO" id="GO:0008610">
    <property type="term" value="P:lipid biosynthetic process"/>
    <property type="evidence" value="ECO:0007669"/>
    <property type="project" value="UniProtKB-ARBA"/>
</dbReference>
<dbReference type="KEGG" id="psyo:PB01_17160"/>
<proteinExistence type="predicted"/>
<organism evidence="2 3">
    <name type="scientific">Psychrobacillus glaciei</name>
    <dbReference type="NCBI Taxonomy" id="2283160"/>
    <lineage>
        <taxon>Bacteria</taxon>
        <taxon>Bacillati</taxon>
        <taxon>Bacillota</taxon>
        <taxon>Bacilli</taxon>
        <taxon>Bacillales</taxon>
        <taxon>Bacillaceae</taxon>
        <taxon>Psychrobacillus</taxon>
    </lineage>
</organism>
<evidence type="ECO:0000313" key="3">
    <source>
        <dbReference type="Proteomes" id="UP000325517"/>
    </source>
</evidence>
<dbReference type="SUPFAM" id="SSF56801">
    <property type="entry name" value="Acetyl-CoA synthetase-like"/>
    <property type="match status" value="1"/>
</dbReference>
<sequence length="635" mass="74230">MLGLYPVSSRQRQLWFLNKLDTYNAAYNIPFAFRMIGNLNLDYLQIALNKIVGRHEVFRTSFHESEDGEPFQKIASTEGKIMEVIDLLKMSNLEQKLKIEETFRKEADFQFDLTEGSLYFFKLIILSKNEHIFYANIHHIIFDQWSYNIFTKELRIIYNSLIRNDKLELPNLPIQYIDYSSWEIGIVNETEFKEQINYWKEKLGGSLTNLEIPLDFPRKINLSSKSNTYSFELPCHFKKGIEKLSREESATIYMSLLSIFKVLLYKYTNETDIIIGTPTSGRDYGELENLIGFFVNTLAIRSKLDPSQSFRQFLKQVRGNCIEAFSNNEVPFEKLVKEVNPHRVLGYNPLFQIMFNYKHLTNETVLNLESVKTESITMPKGEAKYDFSFLVTEGSEMKVTIEYNVNIFKREKIINISEYFLNIIKQVINNPDLDISSITTFQNIDKEYSYGLTPTPGQISLILKSSKYKDNLVEIFESSLYPKKIFILNKDMQPVPPDVPGNLFIGIFDESHIKVFNGNYYKNGDGFFYKTQEIYKVNHNKELQHIAHERDIAKFKGFKINLQTVKDTINNQPGVVDTKVVFKKDDKSTFPLHAYISINNSFEGEKTFKKKLKRILHKHMIPKILIIDIVPEIWK</sequence>
<dbReference type="InterPro" id="IPR001242">
    <property type="entry name" value="Condensation_dom"/>
</dbReference>
<dbReference type="InterPro" id="IPR045851">
    <property type="entry name" value="AMP-bd_C_sf"/>
</dbReference>
<dbReference type="Proteomes" id="UP000325517">
    <property type="component" value="Chromosome"/>
</dbReference>
<feature type="domain" description="Condensation" evidence="1">
    <location>
        <begin position="3"/>
        <end position="444"/>
    </location>
</feature>
<dbReference type="Gene3D" id="3.30.559.10">
    <property type="entry name" value="Chloramphenicol acetyltransferase-like domain"/>
    <property type="match status" value="1"/>
</dbReference>
<name>A0A5J6SSA4_9BACI</name>